<dbReference type="InterPro" id="IPR036770">
    <property type="entry name" value="Ankyrin_rpt-contain_sf"/>
</dbReference>
<dbReference type="PANTHER" id="PTHR24198:SF165">
    <property type="entry name" value="ANKYRIN REPEAT-CONTAINING PROTEIN-RELATED"/>
    <property type="match status" value="1"/>
</dbReference>
<evidence type="ECO:0000256" key="1">
    <source>
        <dbReference type="ARBA" id="ARBA00022737"/>
    </source>
</evidence>
<dbReference type="PANTHER" id="PTHR24198">
    <property type="entry name" value="ANKYRIN REPEAT AND PROTEIN KINASE DOMAIN-CONTAINING PROTEIN"/>
    <property type="match status" value="1"/>
</dbReference>
<dbReference type="STRING" id="199890.A0A182PGF9"/>
<dbReference type="SUPFAM" id="SSF48403">
    <property type="entry name" value="Ankyrin repeat"/>
    <property type="match status" value="1"/>
</dbReference>
<evidence type="ECO:0000313" key="4">
    <source>
        <dbReference type="Proteomes" id="UP000075885"/>
    </source>
</evidence>
<evidence type="ECO:0000313" key="3">
    <source>
        <dbReference type="EnsemblMetazoa" id="AEPI006018-PA"/>
    </source>
</evidence>
<dbReference type="Proteomes" id="UP000075885">
    <property type="component" value="Unassembled WGS sequence"/>
</dbReference>
<reference evidence="3" key="2">
    <citation type="submission" date="2020-05" db="UniProtKB">
        <authorList>
            <consortium name="EnsemblMetazoa"/>
        </authorList>
    </citation>
    <scope>IDENTIFICATION</scope>
    <source>
        <strain evidence="3">Epiroticus2</strain>
    </source>
</reference>
<dbReference type="Gene3D" id="1.25.40.20">
    <property type="entry name" value="Ankyrin repeat-containing domain"/>
    <property type="match status" value="2"/>
</dbReference>
<dbReference type="AlphaFoldDB" id="A0A182PGF9"/>
<reference evidence="4" key="1">
    <citation type="submission" date="2013-03" db="EMBL/GenBank/DDBJ databases">
        <title>The Genome Sequence of Anopheles epiroticus epiroticus2.</title>
        <authorList>
            <consortium name="The Broad Institute Genomics Platform"/>
            <person name="Neafsey D.E."/>
            <person name="Howell P."/>
            <person name="Walker B."/>
            <person name="Young S.K."/>
            <person name="Zeng Q."/>
            <person name="Gargeya S."/>
            <person name="Fitzgerald M."/>
            <person name="Haas B."/>
            <person name="Abouelleil A."/>
            <person name="Allen A.W."/>
            <person name="Alvarado L."/>
            <person name="Arachchi H.M."/>
            <person name="Berlin A.M."/>
            <person name="Chapman S.B."/>
            <person name="Gainer-Dewar J."/>
            <person name="Goldberg J."/>
            <person name="Griggs A."/>
            <person name="Gujja S."/>
            <person name="Hansen M."/>
            <person name="Howarth C."/>
            <person name="Imamovic A."/>
            <person name="Ireland A."/>
            <person name="Larimer J."/>
            <person name="McCowan C."/>
            <person name="Murphy C."/>
            <person name="Pearson M."/>
            <person name="Poon T.W."/>
            <person name="Priest M."/>
            <person name="Roberts A."/>
            <person name="Saif S."/>
            <person name="Shea T."/>
            <person name="Sisk P."/>
            <person name="Sykes S."/>
            <person name="Wortman J."/>
            <person name="Nusbaum C."/>
            <person name="Birren B."/>
        </authorList>
    </citation>
    <scope>NUCLEOTIDE SEQUENCE [LARGE SCALE GENOMIC DNA]</scope>
    <source>
        <strain evidence="4">Epiroticus2</strain>
    </source>
</reference>
<sequence length="477" mass="54761">MRMNFPLHRAAACKSVAECSQLLADGVNPYQPTQKGWTALHAAIANRAERVVDLLLDRYEEDWTIAQQTIKHQFLWKTEQVEWKTRPILIAWTEEECEATVAFATSCPAGIPLSSQVFVLLRNPNHGHRFIALDVCNRSKWIDIMRLIRRLVSNGVLSLDRSDLKQHDALNYLQLACILSTKEIIVKLIGRGASLAVVSGSRGQNPFMAAGEAMRQDVIDLLMSKYSDRCKHLSFVETLYRQHGPRVKELFEAKVLEMEVPPAYDSMFRLLLERNEQEQLAYVNPAGYNLLHIGCKNGLHGDALERLIEHGMDVNGPAPDGQLPLSLAACCGTVKFLLAHGAHIELLNGELLAASLNHMHYCAAHRIILRVAQLPWFRECAHMYLPWMVTNRDISERNQDFLEEHPHIRRFLFDCLYEHSKEQMAQLFARAAHNGMLRIVLWILDYRYDIDYDYTHCDRSTPLLGLLDYHRYVHVYR</sequence>
<accession>A0A182PGF9</accession>
<protein>
    <recommendedName>
        <fullName evidence="5">SOCS box domain-containing protein</fullName>
    </recommendedName>
</protein>
<dbReference type="VEuPathDB" id="VectorBase:AEPI006018"/>
<keyword evidence="2" id="KW-0040">ANK repeat</keyword>
<dbReference type="Pfam" id="PF12796">
    <property type="entry name" value="Ank_2"/>
    <property type="match status" value="2"/>
</dbReference>
<keyword evidence="1" id="KW-0677">Repeat</keyword>
<keyword evidence="4" id="KW-1185">Reference proteome</keyword>
<dbReference type="SMART" id="SM00248">
    <property type="entry name" value="ANK"/>
    <property type="match status" value="6"/>
</dbReference>
<proteinExistence type="predicted"/>
<evidence type="ECO:0000256" key="2">
    <source>
        <dbReference type="ARBA" id="ARBA00023043"/>
    </source>
</evidence>
<name>A0A182PGF9_9DIPT</name>
<dbReference type="InterPro" id="IPR002110">
    <property type="entry name" value="Ankyrin_rpt"/>
</dbReference>
<evidence type="ECO:0008006" key="5">
    <source>
        <dbReference type="Google" id="ProtNLM"/>
    </source>
</evidence>
<organism evidence="3 4">
    <name type="scientific">Anopheles epiroticus</name>
    <dbReference type="NCBI Taxonomy" id="199890"/>
    <lineage>
        <taxon>Eukaryota</taxon>
        <taxon>Metazoa</taxon>
        <taxon>Ecdysozoa</taxon>
        <taxon>Arthropoda</taxon>
        <taxon>Hexapoda</taxon>
        <taxon>Insecta</taxon>
        <taxon>Pterygota</taxon>
        <taxon>Neoptera</taxon>
        <taxon>Endopterygota</taxon>
        <taxon>Diptera</taxon>
        <taxon>Nematocera</taxon>
        <taxon>Culicoidea</taxon>
        <taxon>Culicidae</taxon>
        <taxon>Anophelinae</taxon>
        <taxon>Anopheles</taxon>
    </lineage>
</organism>
<dbReference type="EnsemblMetazoa" id="AEPI006018-RA">
    <property type="protein sequence ID" value="AEPI006018-PA"/>
    <property type="gene ID" value="AEPI006018"/>
</dbReference>